<dbReference type="EMBL" id="OC320785">
    <property type="protein sequence ID" value="CAD7408810.1"/>
    <property type="molecule type" value="Genomic_DNA"/>
</dbReference>
<dbReference type="CDD" id="cd10719">
    <property type="entry name" value="DnaJ_zf"/>
    <property type="match status" value="1"/>
</dbReference>
<dbReference type="GO" id="GO:0030544">
    <property type="term" value="F:Hsp70 protein binding"/>
    <property type="evidence" value="ECO:0007669"/>
    <property type="project" value="InterPro"/>
</dbReference>
<feature type="zinc finger region" description="CR-type" evidence="1">
    <location>
        <begin position="125"/>
        <end position="209"/>
    </location>
</feature>
<dbReference type="FunFam" id="1.10.287.110:FF:000014">
    <property type="entry name" value="dnaJ homolog subfamily A member 1"/>
    <property type="match status" value="1"/>
</dbReference>
<reference evidence="4" key="1">
    <citation type="submission" date="2020-11" db="EMBL/GenBank/DDBJ databases">
        <authorList>
            <person name="Tran Van P."/>
        </authorList>
    </citation>
    <scope>NUCLEOTIDE SEQUENCE</scope>
</reference>
<dbReference type="InterPro" id="IPR044713">
    <property type="entry name" value="DNJA1/2-like"/>
</dbReference>
<gene>
    <name evidence="4" type="ORF">TCEB3V08_LOCUS9710</name>
</gene>
<dbReference type="InterPro" id="IPR008971">
    <property type="entry name" value="HSP40/DnaJ_pept-bd"/>
</dbReference>
<keyword evidence="1" id="KW-0862">Zinc</keyword>
<dbReference type="PROSITE" id="PS50076">
    <property type="entry name" value="DNAJ_2"/>
    <property type="match status" value="1"/>
</dbReference>
<keyword evidence="1" id="KW-0479">Metal-binding</keyword>
<dbReference type="Gene3D" id="1.10.287.110">
    <property type="entry name" value="DnaJ domain"/>
    <property type="match status" value="1"/>
</dbReference>
<evidence type="ECO:0008006" key="5">
    <source>
        <dbReference type="Google" id="ProtNLM"/>
    </source>
</evidence>
<dbReference type="Gene3D" id="2.10.230.10">
    <property type="entry name" value="Heat shock protein DnaJ, cysteine-rich domain"/>
    <property type="match status" value="1"/>
</dbReference>
<dbReference type="SUPFAM" id="SSF46565">
    <property type="entry name" value="Chaperone J-domain"/>
    <property type="match status" value="1"/>
</dbReference>
<accession>A0A7R9D682</accession>
<dbReference type="AlphaFoldDB" id="A0A7R9D682"/>
<dbReference type="SUPFAM" id="SSF57938">
    <property type="entry name" value="DnaJ/Hsp40 cysteine-rich domain"/>
    <property type="match status" value="1"/>
</dbReference>
<dbReference type="CDD" id="cd06257">
    <property type="entry name" value="DnaJ"/>
    <property type="match status" value="1"/>
</dbReference>
<evidence type="ECO:0000256" key="1">
    <source>
        <dbReference type="PROSITE-ProRule" id="PRU00546"/>
    </source>
</evidence>
<feature type="domain" description="CR-type" evidence="3">
    <location>
        <begin position="125"/>
        <end position="209"/>
    </location>
</feature>
<dbReference type="Pfam" id="PF00226">
    <property type="entry name" value="DnaJ"/>
    <property type="match status" value="1"/>
</dbReference>
<evidence type="ECO:0000259" key="3">
    <source>
        <dbReference type="PROSITE" id="PS51188"/>
    </source>
</evidence>
<evidence type="ECO:0000313" key="4">
    <source>
        <dbReference type="EMBL" id="CAD7408810.1"/>
    </source>
</evidence>
<dbReference type="InterPro" id="IPR036869">
    <property type="entry name" value="J_dom_sf"/>
</dbReference>
<dbReference type="SMART" id="SM00271">
    <property type="entry name" value="DnaJ"/>
    <property type="match status" value="1"/>
</dbReference>
<proteinExistence type="predicted"/>
<dbReference type="PANTHER" id="PTHR43888">
    <property type="entry name" value="DNAJ-LIKE-2, ISOFORM A-RELATED"/>
    <property type="match status" value="1"/>
</dbReference>
<evidence type="ECO:0000259" key="2">
    <source>
        <dbReference type="PROSITE" id="PS50076"/>
    </source>
</evidence>
<dbReference type="PRINTS" id="PR00625">
    <property type="entry name" value="JDOMAIN"/>
</dbReference>
<sequence>MVKETTYYDTLGVKPNCTMDELKKAYRKLALKYHPDKNPNEGEKFKQISQAYEVLSTEEKRKIYDMGGEQALKEGGSGGGFSSPMDIFDMFFGGGRGGGMRSRRPQKGKDVIHQLSVSLDELYNGSVRKLALQKNVICEKCEGRGGKKGSVEQCPPCRGTGMQVQVQQLAPGMIQQIQTMCRECQGTGERINPKDRCKTCQGKKVNKRDHARAVT</sequence>
<protein>
    <recommendedName>
        <fullName evidence="5">DnaJ-like protein</fullName>
    </recommendedName>
</protein>
<dbReference type="SUPFAM" id="SSF49493">
    <property type="entry name" value="HSP40/DnaJ peptide-binding domain"/>
    <property type="match status" value="1"/>
</dbReference>
<organism evidence="4">
    <name type="scientific">Timema cristinae</name>
    <name type="common">Walking stick</name>
    <dbReference type="NCBI Taxonomy" id="61476"/>
    <lineage>
        <taxon>Eukaryota</taxon>
        <taxon>Metazoa</taxon>
        <taxon>Ecdysozoa</taxon>
        <taxon>Arthropoda</taxon>
        <taxon>Hexapoda</taxon>
        <taxon>Insecta</taxon>
        <taxon>Pterygota</taxon>
        <taxon>Neoptera</taxon>
        <taxon>Polyneoptera</taxon>
        <taxon>Phasmatodea</taxon>
        <taxon>Timematodea</taxon>
        <taxon>Timematoidea</taxon>
        <taxon>Timematidae</taxon>
        <taxon>Timema</taxon>
    </lineage>
</organism>
<dbReference type="PROSITE" id="PS51188">
    <property type="entry name" value="ZF_CR"/>
    <property type="match status" value="1"/>
</dbReference>
<dbReference type="InterPro" id="IPR036410">
    <property type="entry name" value="HSP_DnaJ_Cys-rich_dom_sf"/>
</dbReference>
<dbReference type="InterPro" id="IPR001623">
    <property type="entry name" value="DnaJ_domain"/>
</dbReference>
<dbReference type="GO" id="GO:0006457">
    <property type="term" value="P:protein folding"/>
    <property type="evidence" value="ECO:0007669"/>
    <property type="project" value="InterPro"/>
</dbReference>
<dbReference type="GO" id="GO:0008270">
    <property type="term" value="F:zinc ion binding"/>
    <property type="evidence" value="ECO:0007669"/>
    <property type="project" value="UniProtKB-KW"/>
</dbReference>
<dbReference type="Pfam" id="PF00684">
    <property type="entry name" value="DnaJ_CXXCXGXG"/>
    <property type="match status" value="1"/>
</dbReference>
<keyword evidence="1" id="KW-0863">Zinc-finger</keyword>
<dbReference type="InterPro" id="IPR001305">
    <property type="entry name" value="HSP_DnaJ_Cys-rich_dom"/>
</dbReference>
<dbReference type="GO" id="GO:0051082">
    <property type="term" value="F:unfolded protein binding"/>
    <property type="evidence" value="ECO:0007669"/>
    <property type="project" value="InterPro"/>
</dbReference>
<dbReference type="FunFam" id="2.10.230.10:FF:000005">
    <property type="entry name" value="DnaJ homolog subfamily A member 1"/>
    <property type="match status" value="1"/>
</dbReference>
<feature type="domain" description="J" evidence="2">
    <location>
        <begin position="6"/>
        <end position="68"/>
    </location>
</feature>
<name>A0A7R9D682_TIMCR</name>